<dbReference type="InterPro" id="IPR040612">
    <property type="entry name" value="ArsA_HSP20-like"/>
</dbReference>
<dbReference type="Gene3D" id="2.60.40.790">
    <property type="match status" value="1"/>
</dbReference>
<dbReference type="InterPro" id="IPR008978">
    <property type="entry name" value="HSP20-like_chaperone"/>
</dbReference>
<organism evidence="2">
    <name type="scientific">candidate division WOR-3 bacterium</name>
    <dbReference type="NCBI Taxonomy" id="2052148"/>
    <lineage>
        <taxon>Bacteria</taxon>
        <taxon>Bacteria division WOR-3</taxon>
    </lineage>
</organism>
<proteinExistence type="predicted"/>
<accession>A0A7V1EH13</accession>
<sequence length="89" mass="10451">MERVKQRIDPEVCTYLDPETNIITVEILLPLVDKDHIYIKVKNDAILVKAENDEIEYSKYIYLSMRLKKEIGKAIYKNDILRITVPAQD</sequence>
<dbReference type="SUPFAM" id="SSF49764">
    <property type="entry name" value="HSP20-like chaperones"/>
    <property type="match status" value="1"/>
</dbReference>
<protein>
    <recommendedName>
        <fullName evidence="1">ArsA HSP20-like domain-containing protein</fullName>
    </recommendedName>
</protein>
<feature type="domain" description="ArsA HSP20-like" evidence="1">
    <location>
        <begin position="23"/>
        <end position="84"/>
    </location>
</feature>
<reference evidence="2" key="1">
    <citation type="journal article" date="2020" name="mSystems">
        <title>Genome- and Community-Level Interaction Insights into Carbon Utilization and Element Cycling Functions of Hydrothermarchaeota in Hydrothermal Sediment.</title>
        <authorList>
            <person name="Zhou Z."/>
            <person name="Liu Y."/>
            <person name="Xu W."/>
            <person name="Pan J."/>
            <person name="Luo Z.H."/>
            <person name="Li M."/>
        </authorList>
    </citation>
    <scope>NUCLEOTIDE SEQUENCE [LARGE SCALE GENOMIC DNA]</scope>
    <source>
        <strain evidence="2">SpSt-258</strain>
    </source>
</reference>
<evidence type="ECO:0000313" key="2">
    <source>
        <dbReference type="EMBL" id="HDY58023.1"/>
    </source>
</evidence>
<gene>
    <name evidence="2" type="ORF">ENP86_00490</name>
</gene>
<dbReference type="Pfam" id="PF17886">
    <property type="entry name" value="ArsA_HSP20"/>
    <property type="match status" value="1"/>
</dbReference>
<name>A0A7V1EH13_UNCW3</name>
<dbReference type="AlphaFoldDB" id="A0A7V1EH13"/>
<comment type="caution">
    <text evidence="2">The sequence shown here is derived from an EMBL/GenBank/DDBJ whole genome shotgun (WGS) entry which is preliminary data.</text>
</comment>
<evidence type="ECO:0000259" key="1">
    <source>
        <dbReference type="Pfam" id="PF17886"/>
    </source>
</evidence>
<dbReference type="CDD" id="cd00298">
    <property type="entry name" value="ACD_sHsps_p23-like"/>
    <property type="match status" value="1"/>
</dbReference>
<dbReference type="EMBL" id="DSKY01000002">
    <property type="protein sequence ID" value="HDY58023.1"/>
    <property type="molecule type" value="Genomic_DNA"/>
</dbReference>